<protein>
    <submittedName>
        <fullName evidence="2">Uncharacterized protein</fullName>
    </submittedName>
</protein>
<organism evidence="2 3">
    <name type="scientific">Aquilegia coerulea</name>
    <name type="common">Rocky mountain columbine</name>
    <dbReference type="NCBI Taxonomy" id="218851"/>
    <lineage>
        <taxon>Eukaryota</taxon>
        <taxon>Viridiplantae</taxon>
        <taxon>Streptophyta</taxon>
        <taxon>Embryophyta</taxon>
        <taxon>Tracheophyta</taxon>
        <taxon>Spermatophyta</taxon>
        <taxon>Magnoliopsida</taxon>
        <taxon>Ranunculales</taxon>
        <taxon>Ranunculaceae</taxon>
        <taxon>Thalictroideae</taxon>
        <taxon>Aquilegia</taxon>
    </lineage>
</organism>
<evidence type="ECO:0000313" key="2">
    <source>
        <dbReference type="EMBL" id="PIA51708.1"/>
    </source>
</evidence>
<feature type="compositionally biased region" description="Basic and acidic residues" evidence="1">
    <location>
        <begin position="111"/>
        <end position="122"/>
    </location>
</feature>
<dbReference type="AlphaFoldDB" id="A0A2G5E7H1"/>
<name>A0A2G5E7H1_AQUCA</name>
<feature type="region of interest" description="Disordered" evidence="1">
    <location>
        <begin position="108"/>
        <end position="139"/>
    </location>
</feature>
<proteinExistence type="predicted"/>
<dbReference type="EMBL" id="KZ305028">
    <property type="protein sequence ID" value="PIA51708.1"/>
    <property type="molecule type" value="Genomic_DNA"/>
</dbReference>
<accession>A0A2G5E7H1</accession>
<dbReference type="STRING" id="218851.A0A2G5E7H1"/>
<evidence type="ECO:0000313" key="3">
    <source>
        <dbReference type="Proteomes" id="UP000230069"/>
    </source>
</evidence>
<feature type="compositionally biased region" description="Gly residues" evidence="1">
    <location>
        <begin position="125"/>
        <end position="139"/>
    </location>
</feature>
<feature type="compositionally biased region" description="Gly residues" evidence="1">
    <location>
        <begin position="33"/>
        <end position="51"/>
    </location>
</feature>
<dbReference type="Proteomes" id="UP000230069">
    <property type="component" value="Unassembled WGS sequence"/>
</dbReference>
<sequence length="139" mass="13870">MNPYDYRLSDPTSYRDRRSDLIAPHQSIAPPLMGGGVGGNNSSSSGGGGNMNYGRVGSVPYGGGVSLPAAGPFGVGRGAVGGPNGYSSSFQPSSVGRGFDIGRGGFGGGVIKDERIDRRGSEFSRGGGGGGGFSGSRSF</sequence>
<gene>
    <name evidence="2" type="ORF">AQUCO_01100526v1</name>
</gene>
<dbReference type="InParanoid" id="A0A2G5E7H1"/>
<evidence type="ECO:0000256" key="1">
    <source>
        <dbReference type="SAM" id="MobiDB-lite"/>
    </source>
</evidence>
<keyword evidence="3" id="KW-1185">Reference proteome</keyword>
<reference evidence="2 3" key="1">
    <citation type="submission" date="2017-09" db="EMBL/GenBank/DDBJ databases">
        <title>WGS assembly of Aquilegia coerulea Goldsmith.</title>
        <authorList>
            <person name="Hodges S."/>
            <person name="Kramer E."/>
            <person name="Nordborg M."/>
            <person name="Tomkins J."/>
            <person name="Borevitz J."/>
            <person name="Derieg N."/>
            <person name="Yan J."/>
            <person name="Mihaltcheva S."/>
            <person name="Hayes R.D."/>
            <person name="Rokhsar D."/>
        </authorList>
    </citation>
    <scope>NUCLEOTIDE SEQUENCE [LARGE SCALE GENOMIC DNA]</scope>
    <source>
        <strain evidence="3">cv. Goldsmith</strain>
    </source>
</reference>
<feature type="region of interest" description="Disordered" evidence="1">
    <location>
        <begin position="25"/>
        <end position="55"/>
    </location>
</feature>